<dbReference type="SMART" id="SM00320">
    <property type="entry name" value="WD40"/>
    <property type="match status" value="6"/>
</dbReference>
<reference evidence="4 5" key="1">
    <citation type="journal article" date="2013" name="Genome Announc.">
        <title>Draft Genome Sequence of Cesiribacter andamanensis Strain AMV16T, Isolated from a Soil Sample from a Mud Volcano in the Andaman Islands, India.</title>
        <authorList>
            <person name="Shivaji S."/>
            <person name="Ara S."/>
            <person name="Begum Z."/>
            <person name="Srinivas T.N."/>
            <person name="Singh A."/>
            <person name="Kumar Pinnaka A."/>
        </authorList>
    </citation>
    <scope>NUCLEOTIDE SEQUENCE [LARGE SCALE GENOMIC DNA]</scope>
    <source>
        <strain evidence="4 5">AMV16</strain>
    </source>
</reference>
<evidence type="ECO:0000313" key="5">
    <source>
        <dbReference type="Proteomes" id="UP000011910"/>
    </source>
</evidence>
<dbReference type="Proteomes" id="UP000011910">
    <property type="component" value="Unassembled WGS sequence"/>
</dbReference>
<dbReference type="PROSITE" id="PS50294">
    <property type="entry name" value="WD_REPEATS_REGION"/>
    <property type="match status" value="3"/>
</dbReference>
<dbReference type="InterPro" id="IPR001680">
    <property type="entry name" value="WD40_rpt"/>
</dbReference>
<dbReference type="InterPro" id="IPR020472">
    <property type="entry name" value="WD40_PAC1"/>
</dbReference>
<dbReference type="PRINTS" id="PR00320">
    <property type="entry name" value="GPROTEINBRPT"/>
</dbReference>
<comment type="caution">
    <text evidence="4">The sequence shown here is derived from an EMBL/GenBank/DDBJ whole genome shotgun (WGS) entry which is preliminary data.</text>
</comment>
<gene>
    <name evidence="4" type="ORF">ADICEAN_02769</name>
</gene>
<dbReference type="CDD" id="cd00200">
    <property type="entry name" value="WD40"/>
    <property type="match status" value="1"/>
</dbReference>
<dbReference type="OrthoDB" id="933690at2"/>
<protein>
    <submittedName>
        <fullName evidence="4">Uncharacterized protein</fullName>
    </submittedName>
</protein>
<dbReference type="eggNOG" id="COG2319">
    <property type="taxonomic scope" value="Bacteria"/>
</dbReference>
<feature type="repeat" description="WD" evidence="3">
    <location>
        <begin position="273"/>
        <end position="311"/>
    </location>
</feature>
<dbReference type="PANTHER" id="PTHR19848:SF0">
    <property type="entry name" value="NOTCHLESS PROTEIN HOMOLOG 1"/>
    <property type="match status" value="1"/>
</dbReference>
<feature type="repeat" description="WD" evidence="3">
    <location>
        <begin position="226"/>
        <end position="267"/>
    </location>
</feature>
<name>M7N491_9BACT</name>
<keyword evidence="2" id="KW-0677">Repeat</keyword>
<feature type="repeat" description="WD" evidence="3">
    <location>
        <begin position="12"/>
        <end position="47"/>
    </location>
</feature>
<dbReference type="SUPFAM" id="SSF50978">
    <property type="entry name" value="WD40 repeat-like"/>
    <property type="match status" value="1"/>
</dbReference>
<evidence type="ECO:0000313" key="4">
    <source>
        <dbReference type="EMBL" id="EMR02107.1"/>
    </source>
</evidence>
<evidence type="ECO:0000256" key="3">
    <source>
        <dbReference type="PROSITE-ProRule" id="PRU00221"/>
    </source>
</evidence>
<dbReference type="Gene3D" id="2.130.10.10">
    <property type="entry name" value="YVTN repeat-like/Quinoprotein amine dehydrogenase"/>
    <property type="match status" value="2"/>
</dbReference>
<proteinExistence type="predicted"/>
<dbReference type="STRING" id="1279009.ADICEAN_02769"/>
<dbReference type="PANTHER" id="PTHR19848">
    <property type="entry name" value="WD40 REPEAT PROTEIN"/>
    <property type="match status" value="1"/>
</dbReference>
<dbReference type="Pfam" id="PF00400">
    <property type="entry name" value="WD40"/>
    <property type="match status" value="5"/>
</dbReference>
<keyword evidence="1 3" id="KW-0853">WD repeat</keyword>
<sequence>MALLAVEKEHTFTGHRDSVYTLAPSGRQGSFFSAGGDGLVVQWQLDTPDQGHLLAKADASIYAMEYLPEQDWLLFGQNYDGLRLLEVGNRRSLSSLQLTKAAIFSLACHRGFVYAGTGSGQLLVVALETGPQPGLRLLYELPLSDHSLRSLAVHPTRSELAAGFSDNSIRILDLESLMVKQELQAHQKSVFTVQYSPDGQYLLSGSRDAHIRIWSVGEPYAEASSIVAHMYAINHISYSPNGRLFASCSMDKSIKLWDARSFRLLRVIDKARHAGHATSVNRLLWLGNQHLASASDDRSISVWSIGSQQVF</sequence>
<accession>M7N491</accession>
<dbReference type="AlphaFoldDB" id="M7N491"/>
<dbReference type="PROSITE" id="PS50082">
    <property type="entry name" value="WD_REPEATS_2"/>
    <property type="match status" value="4"/>
</dbReference>
<dbReference type="InterPro" id="IPR015943">
    <property type="entry name" value="WD40/YVTN_repeat-like_dom_sf"/>
</dbReference>
<evidence type="ECO:0000256" key="1">
    <source>
        <dbReference type="ARBA" id="ARBA00022574"/>
    </source>
</evidence>
<dbReference type="InterPro" id="IPR036322">
    <property type="entry name" value="WD40_repeat_dom_sf"/>
</dbReference>
<organism evidence="4 5">
    <name type="scientific">Cesiribacter andamanensis AMV16</name>
    <dbReference type="NCBI Taxonomy" id="1279009"/>
    <lineage>
        <taxon>Bacteria</taxon>
        <taxon>Pseudomonadati</taxon>
        <taxon>Bacteroidota</taxon>
        <taxon>Cytophagia</taxon>
        <taxon>Cytophagales</taxon>
        <taxon>Cesiribacteraceae</taxon>
        <taxon>Cesiribacter</taxon>
    </lineage>
</organism>
<feature type="repeat" description="WD" evidence="3">
    <location>
        <begin position="183"/>
        <end position="216"/>
    </location>
</feature>
<dbReference type="RefSeq" id="WP_009196157.1">
    <property type="nucleotide sequence ID" value="NZ_AODQ01000073.1"/>
</dbReference>
<dbReference type="EMBL" id="AODQ01000073">
    <property type="protein sequence ID" value="EMR02107.1"/>
    <property type="molecule type" value="Genomic_DNA"/>
</dbReference>
<keyword evidence="5" id="KW-1185">Reference proteome</keyword>
<evidence type="ECO:0000256" key="2">
    <source>
        <dbReference type="ARBA" id="ARBA00022737"/>
    </source>
</evidence>